<dbReference type="PANTHER" id="PTHR34680:SF3">
    <property type="entry name" value="EXPRESSED PROTEIN"/>
    <property type="match status" value="1"/>
</dbReference>
<name>A0AAP0GK27_9ASTR</name>
<evidence type="ECO:0000313" key="2">
    <source>
        <dbReference type="Proteomes" id="UP001408789"/>
    </source>
</evidence>
<evidence type="ECO:0000313" key="1">
    <source>
        <dbReference type="EMBL" id="KAK9051447.1"/>
    </source>
</evidence>
<dbReference type="EMBL" id="JBCNJP010000027">
    <property type="protein sequence ID" value="KAK9051447.1"/>
    <property type="molecule type" value="Genomic_DNA"/>
</dbReference>
<organism evidence="1 2">
    <name type="scientific">Deinandra increscens subsp. villosa</name>
    <dbReference type="NCBI Taxonomy" id="3103831"/>
    <lineage>
        <taxon>Eukaryota</taxon>
        <taxon>Viridiplantae</taxon>
        <taxon>Streptophyta</taxon>
        <taxon>Embryophyta</taxon>
        <taxon>Tracheophyta</taxon>
        <taxon>Spermatophyta</taxon>
        <taxon>Magnoliopsida</taxon>
        <taxon>eudicotyledons</taxon>
        <taxon>Gunneridae</taxon>
        <taxon>Pentapetalae</taxon>
        <taxon>asterids</taxon>
        <taxon>campanulids</taxon>
        <taxon>Asterales</taxon>
        <taxon>Asteraceae</taxon>
        <taxon>Asteroideae</taxon>
        <taxon>Heliantheae alliance</taxon>
        <taxon>Madieae</taxon>
        <taxon>Madiinae</taxon>
        <taxon>Deinandra</taxon>
    </lineage>
</organism>
<gene>
    <name evidence="1" type="ORF">SSX86_028074</name>
</gene>
<dbReference type="AlphaFoldDB" id="A0AAP0GK27"/>
<reference evidence="1 2" key="1">
    <citation type="submission" date="2024-04" db="EMBL/GenBank/DDBJ databases">
        <title>The reference genome of an endangered Asteraceae, Deinandra increscens subsp. villosa, native to the Central Coast of California.</title>
        <authorList>
            <person name="Guilliams M."/>
            <person name="Hasenstab-Lehman K."/>
            <person name="Meyer R."/>
            <person name="Mcevoy S."/>
        </authorList>
    </citation>
    <scope>NUCLEOTIDE SEQUENCE [LARGE SCALE GENOMIC DNA]</scope>
    <source>
        <tissue evidence="1">Leaf</tissue>
    </source>
</reference>
<protein>
    <submittedName>
        <fullName evidence="1">Uncharacterized protein</fullName>
    </submittedName>
</protein>
<dbReference type="Proteomes" id="UP001408789">
    <property type="component" value="Unassembled WGS sequence"/>
</dbReference>
<keyword evidence="2" id="KW-1185">Reference proteome</keyword>
<dbReference type="PANTHER" id="PTHR34680">
    <property type="entry name" value="EXPRESSED PROTEIN"/>
    <property type="match status" value="1"/>
</dbReference>
<accession>A0AAP0GK27</accession>
<sequence length="277" mass="31589">MRIRKNAKTSAFLHTNSNLISHNHEPTLCLLNQSPWDIITFPSSPSIHLVRILLFLNSPPIPRSVPLIQTSLHLLQMPHFAASTKNTFDCAYDLVNQNRNQYDDEKIRDYDLYKKEDELGFMCEGNLIDRQNDAVWSTQKKAQCASSKSRDSRGTKKRAAAVTPKQNEFYYYSGFGPSWGKKRGGLGEKCTTFNACDTTTTSSSVYESDVDVEEDHKRAEPVPTMMLQTTWSGHVMPGKKDFDFVEQDERDDGIKIEKTVKKRGRKPMKARSLKSLM</sequence>
<comment type="caution">
    <text evidence="1">The sequence shown here is derived from an EMBL/GenBank/DDBJ whole genome shotgun (WGS) entry which is preliminary data.</text>
</comment>
<proteinExistence type="predicted"/>